<comment type="caution">
    <text evidence="1">The sequence shown here is derived from an EMBL/GenBank/DDBJ whole genome shotgun (WGS) entry which is preliminary data.</text>
</comment>
<accession>A0ABP1X5S3</accession>
<evidence type="ECO:0000313" key="2">
    <source>
        <dbReference type="Proteomes" id="UP000049077"/>
    </source>
</evidence>
<reference evidence="1 2" key="1">
    <citation type="submission" date="2014-06" db="EMBL/GenBank/DDBJ databases">
        <authorList>
            <person name="Le Roux F."/>
        </authorList>
    </citation>
    <scope>NUCLEOTIDE SEQUENCE [LARGE SCALE GENOMIC DNA]</scope>
    <source>
        <strain evidence="1 2">J5-4</strain>
    </source>
</reference>
<sequence length="43" mass="4976">MSNDFRLNIKLEPTVASCTDELLFLFLLTKQNPLKPPHFDLTN</sequence>
<protein>
    <submittedName>
        <fullName evidence="1">Uncharacterized protein</fullName>
    </submittedName>
</protein>
<dbReference type="EMBL" id="CCJX01000166">
    <property type="protein sequence ID" value="CDT68221.1"/>
    <property type="molecule type" value="Genomic_DNA"/>
</dbReference>
<keyword evidence="2" id="KW-1185">Reference proteome</keyword>
<gene>
    <name evidence="1" type="ORF">VCR4J5_780201</name>
</gene>
<proteinExistence type="predicted"/>
<organism evidence="1 2">
    <name type="scientific">Vibrio crassostreae</name>
    <dbReference type="NCBI Taxonomy" id="246167"/>
    <lineage>
        <taxon>Bacteria</taxon>
        <taxon>Pseudomonadati</taxon>
        <taxon>Pseudomonadota</taxon>
        <taxon>Gammaproteobacteria</taxon>
        <taxon>Vibrionales</taxon>
        <taxon>Vibrionaceae</taxon>
        <taxon>Vibrio</taxon>
    </lineage>
</organism>
<evidence type="ECO:0000313" key="1">
    <source>
        <dbReference type="EMBL" id="CDT68221.1"/>
    </source>
</evidence>
<dbReference type="Proteomes" id="UP000049077">
    <property type="component" value="Unassembled WGS sequence"/>
</dbReference>
<name>A0ABP1X5S3_9VIBR</name>